<keyword evidence="2" id="KW-1185">Reference proteome</keyword>
<organism evidence="1 2">
    <name type="scientific">Paenibacillus baekrokdamisoli</name>
    <dbReference type="NCBI Taxonomy" id="1712516"/>
    <lineage>
        <taxon>Bacteria</taxon>
        <taxon>Bacillati</taxon>
        <taxon>Bacillota</taxon>
        <taxon>Bacilli</taxon>
        <taxon>Bacillales</taxon>
        <taxon>Paenibacillaceae</taxon>
        <taxon>Paenibacillus</taxon>
    </lineage>
</organism>
<dbReference type="RefSeq" id="WP_125655697.1">
    <property type="nucleotide sequence ID" value="NZ_AP019308.1"/>
</dbReference>
<accession>A0A3G9IWP0</accession>
<name>A0A3G9IWP0_9BACL</name>
<sequence>MKKYLFVNPAVIVAMIVYLVVLAVIPTIIVYFSEVINPWIKITFVVSWYFFLISYFYFTGINKVVVVSDKSVEYRSFKKSIKLNWEEIVEVGLVYYSPYPRGRPTRFICFSKVANNTQIRITKFSNECIYMRNRRGLIPYLHTYWKKEIGDVKGGCK</sequence>
<reference evidence="1 2" key="1">
    <citation type="submission" date="2018-11" db="EMBL/GenBank/DDBJ databases">
        <title>Complete genome sequence of Paenibacillus baekrokdamisoli strain KCTC 33723.</title>
        <authorList>
            <person name="Kang S.W."/>
            <person name="Lee K.C."/>
            <person name="Kim K.K."/>
            <person name="Kim J.S."/>
            <person name="Kim D.S."/>
            <person name="Ko S.H."/>
            <person name="Yang S.H."/>
            <person name="Lee J.S."/>
        </authorList>
    </citation>
    <scope>NUCLEOTIDE SEQUENCE [LARGE SCALE GENOMIC DNA]</scope>
    <source>
        <strain evidence="1 2">KCTC 33723</strain>
    </source>
</reference>
<dbReference type="OrthoDB" id="2616781at2"/>
<evidence type="ECO:0000313" key="1">
    <source>
        <dbReference type="EMBL" id="BBH20565.1"/>
    </source>
</evidence>
<evidence type="ECO:0000313" key="2">
    <source>
        <dbReference type="Proteomes" id="UP000275368"/>
    </source>
</evidence>
<dbReference type="Proteomes" id="UP000275368">
    <property type="component" value="Chromosome"/>
</dbReference>
<proteinExistence type="predicted"/>
<protein>
    <submittedName>
        <fullName evidence="1">Uncharacterized protein</fullName>
    </submittedName>
</protein>
<gene>
    <name evidence="1" type="ORF">Back11_19100</name>
</gene>
<dbReference type="EMBL" id="AP019308">
    <property type="protein sequence ID" value="BBH20565.1"/>
    <property type="molecule type" value="Genomic_DNA"/>
</dbReference>
<dbReference type="AlphaFoldDB" id="A0A3G9IWP0"/>
<dbReference type="KEGG" id="pbk:Back11_19100"/>